<evidence type="ECO:0000313" key="11">
    <source>
        <dbReference type="EMBL" id="QTD52698.1"/>
    </source>
</evidence>
<comment type="subcellular location">
    <subcellularLocation>
        <location evidence="9">Cell membrane</location>
    </subcellularLocation>
</comment>
<keyword evidence="9" id="KW-0472">Membrane</keyword>
<keyword evidence="9" id="KW-0448">Lipopolysaccharide biosynthesis</keyword>
<evidence type="ECO:0000256" key="6">
    <source>
        <dbReference type="ARBA" id="ARBA00049183"/>
    </source>
</evidence>
<dbReference type="InterPro" id="IPR038107">
    <property type="entry name" value="Glycos_transf_N_sf"/>
</dbReference>
<evidence type="ECO:0000256" key="4">
    <source>
        <dbReference type="ARBA" id="ARBA00022679"/>
    </source>
</evidence>
<dbReference type="GO" id="GO:0009244">
    <property type="term" value="P:lipopolysaccharide core region biosynthetic process"/>
    <property type="evidence" value="ECO:0007669"/>
    <property type="project" value="UniProtKB-UniRule"/>
</dbReference>
<feature type="site" description="Transition state stabilizer" evidence="8">
    <location>
        <position position="142"/>
    </location>
</feature>
<dbReference type="InterPro" id="IPR039901">
    <property type="entry name" value="Kdotransferase"/>
</dbReference>
<dbReference type="InterPro" id="IPR007507">
    <property type="entry name" value="Glycos_transf_N"/>
</dbReference>
<feature type="active site" description="Proton acceptor" evidence="7">
    <location>
        <position position="70"/>
    </location>
</feature>
<dbReference type="Gene3D" id="3.40.50.2000">
    <property type="entry name" value="Glycogen Phosphorylase B"/>
    <property type="match status" value="1"/>
</dbReference>
<dbReference type="GO" id="GO:0009245">
    <property type="term" value="P:lipid A biosynthetic process"/>
    <property type="evidence" value="ECO:0007669"/>
    <property type="project" value="TreeGrafter"/>
</dbReference>
<evidence type="ECO:0000259" key="10">
    <source>
        <dbReference type="Pfam" id="PF04413"/>
    </source>
</evidence>
<evidence type="ECO:0000313" key="12">
    <source>
        <dbReference type="Proteomes" id="UP000663929"/>
    </source>
</evidence>
<feature type="site" description="Transition state stabilizer" evidence="8">
    <location>
        <position position="218"/>
    </location>
</feature>
<comment type="similarity">
    <text evidence="9">Belongs to the glycosyltransferase group 1 family.</text>
</comment>
<reference evidence="11" key="1">
    <citation type="submission" date="2021-03" db="EMBL/GenBank/DDBJ databases">
        <title>Acanthopleuribacteraceae sp. M133.</title>
        <authorList>
            <person name="Wang G."/>
        </authorList>
    </citation>
    <scope>NUCLEOTIDE SEQUENCE</scope>
    <source>
        <strain evidence="11">M133</strain>
    </source>
</reference>
<keyword evidence="9" id="KW-0812">Transmembrane</keyword>
<name>A0A8A4TU97_SULCO</name>
<dbReference type="GO" id="GO:0005886">
    <property type="term" value="C:plasma membrane"/>
    <property type="evidence" value="ECO:0007669"/>
    <property type="project" value="UniProtKB-SubCell"/>
</dbReference>
<comment type="catalytic activity">
    <reaction evidence="6 9">
        <text>lipid IVA (E. coli) + CMP-3-deoxy-beta-D-manno-octulosonate = alpha-Kdo-(2-&gt;6)-lipid IVA (E. coli) + CMP + H(+)</text>
        <dbReference type="Rhea" id="RHEA:28066"/>
        <dbReference type="ChEBI" id="CHEBI:15378"/>
        <dbReference type="ChEBI" id="CHEBI:58603"/>
        <dbReference type="ChEBI" id="CHEBI:60364"/>
        <dbReference type="ChEBI" id="CHEBI:60377"/>
        <dbReference type="ChEBI" id="CHEBI:85987"/>
        <dbReference type="EC" id="2.4.99.12"/>
    </reaction>
</comment>
<comment type="pathway">
    <text evidence="1 9">Bacterial outer membrane biogenesis; LPS core biosynthesis.</text>
</comment>
<dbReference type="PANTHER" id="PTHR42755:SF1">
    <property type="entry name" value="3-DEOXY-D-MANNO-OCTULOSONIC ACID TRANSFERASE, MITOCHONDRIAL-RELATED"/>
    <property type="match status" value="1"/>
</dbReference>
<dbReference type="Proteomes" id="UP000663929">
    <property type="component" value="Chromosome"/>
</dbReference>
<dbReference type="SUPFAM" id="SSF53756">
    <property type="entry name" value="UDP-Glycosyltransferase/glycogen phosphorylase"/>
    <property type="match status" value="1"/>
</dbReference>
<dbReference type="AlphaFoldDB" id="A0A8A4TU97"/>
<gene>
    <name evidence="11" type="ORF">J3U87_09500</name>
</gene>
<evidence type="ECO:0000256" key="2">
    <source>
        <dbReference type="ARBA" id="ARBA00012621"/>
    </source>
</evidence>
<dbReference type="EC" id="2.4.99.12" evidence="2 9"/>
<evidence type="ECO:0000256" key="7">
    <source>
        <dbReference type="PIRSR" id="PIRSR639901-1"/>
    </source>
</evidence>
<evidence type="ECO:0000256" key="5">
    <source>
        <dbReference type="ARBA" id="ARBA00031445"/>
    </source>
</evidence>
<accession>A0A8A4TU97</accession>
<sequence>MNATALRFRAFLWAIVYQSLARLVFALLSLALPLIALLRPKVGSWLRARLWPSPISFQPRVWLHAVSLGEAKIAMALLDALPPGSHDDWLVTATTPAGYHHFKQSLGHADRTDRIHFLPWDLPFCYRRLLGRRSWPELLLVETEIWPNLFAGATKAGARVIIVNGRLGPKTLRHRRNPFFRRIFDHLTMVGARGGTDIDRFSQFGLPPERMRVTGNMKFDLKARPLAESELRDWLARDKPTLVFASISHDEVPLLVPQAAALMRRFPELRLLWAPRHLEYLDQHLAALGEALAEAPPVLRSALKDLADPGSKGTDPRVLVLDTFGELASCYPFAKLSLIGGSFNDRGGQNFLESLQAGTPAVMGPSTENFRREVAEALDEAAIRVVAHAAEVAPVLGDMLEDGDGLQAMSRRAQAFLARHRGAIGRTSELLRELKLVD</sequence>
<keyword evidence="9" id="KW-1003">Cell membrane</keyword>
<feature type="transmembrane region" description="Helical" evidence="9">
    <location>
        <begin position="20"/>
        <end position="38"/>
    </location>
</feature>
<evidence type="ECO:0000256" key="9">
    <source>
        <dbReference type="RuleBase" id="RU365103"/>
    </source>
</evidence>
<dbReference type="Gene3D" id="3.40.50.11720">
    <property type="entry name" value="3-Deoxy-D-manno-octulosonic-acid transferase, N-terminal domain"/>
    <property type="match status" value="1"/>
</dbReference>
<comment type="function">
    <text evidence="9">Involved in lipopolysaccharide (LPS) biosynthesis. Catalyzes the transfer of 3-deoxy-D-manno-octulosonate (Kdo) residue(s) from CMP-Kdo to lipid IV(A), the tetraacyldisaccharide-1,4'-bisphosphate precursor of lipid A.</text>
</comment>
<keyword evidence="9" id="KW-1133">Transmembrane helix</keyword>
<evidence type="ECO:0000256" key="1">
    <source>
        <dbReference type="ARBA" id="ARBA00004713"/>
    </source>
</evidence>
<evidence type="ECO:0000256" key="8">
    <source>
        <dbReference type="PIRSR" id="PIRSR639901-2"/>
    </source>
</evidence>
<evidence type="ECO:0000256" key="3">
    <source>
        <dbReference type="ARBA" id="ARBA00019077"/>
    </source>
</evidence>
<dbReference type="PANTHER" id="PTHR42755">
    <property type="entry name" value="3-DEOXY-MANNO-OCTULOSONATE CYTIDYLYLTRANSFERASE"/>
    <property type="match status" value="1"/>
</dbReference>
<dbReference type="EMBL" id="CP071793">
    <property type="protein sequence ID" value="QTD52698.1"/>
    <property type="molecule type" value="Genomic_DNA"/>
</dbReference>
<keyword evidence="12" id="KW-1185">Reference proteome</keyword>
<dbReference type="KEGG" id="scor:J3U87_09500"/>
<dbReference type="GO" id="GO:0043842">
    <property type="term" value="F:Kdo transferase activity"/>
    <property type="evidence" value="ECO:0007669"/>
    <property type="project" value="UniProtKB-EC"/>
</dbReference>
<protein>
    <recommendedName>
        <fullName evidence="3 9">3-deoxy-D-manno-octulosonic acid transferase</fullName>
        <shortName evidence="9">Kdo transferase</shortName>
        <ecNumber evidence="2 9">2.4.99.12</ecNumber>
    </recommendedName>
    <alternativeName>
        <fullName evidence="5 9">Lipid IV(A) 3-deoxy-D-manno-octulosonic acid transferase</fullName>
    </alternativeName>
</protein>
<organism evidence="11 12">
    <name type="scientific">Sulfidibacter corallicola</name>
    <dbReference type="NCBI Taxonomy" id="2818388"/>
    <lineage>
        <taxon>Bacteria</taxon>
        <taxon>Pseudomonadati</taxon>
        <taxon>Acidobacteriota</taxon>
        <taxon>Holophagae</taxon>
        <taxon>Acanthopleuribacterales</taxon>
        <taxon>Acanthopleuribacteraceae</taxon>
        <taxon>Sulfidibacter</taxon>
    </lineage>
</organism>
<dbReference type="RefSeq" id="WP_237382802.1">
    <property type="nucleotide sequence ID" value="NZ_CP071793.1"/>
</dbReference>
<proteinExistence type="inferred from homology"/>
<keyword evidence="4 9" id="KW-0808">Transferase</keyword>
<dbReference type="UniPathway" id="UPA00958"/>
<feature type="domain" description="3-deoxy-D-manno-octulosonic-acid transferase N-terminal" evidence="10">
    <location>
        <begin position="58"/>
        <end position="220"/>
    </location>
</feature>
<dbReference type="Pfam" id="PF04413">
    <property type="entry name" value="Glycos_transf_N"/>
    <property type="match status" value="1"/>
</dbReference>